<accession>A0ABX0GWM4</accession>
<dbReference type="InterPro" id="IPR029016">
    <property type="entry name" value="GAF-like_dom_sf"/>
</dbReference>
<dbReference type="SUPFAM" id="SSF55781">
    <property type="entry name" value="GAF domain-like"/>
    <property type="match status" value="1"/>
</dbReference>
<reference evidence="2 3" key="1">
    <citation type="submission" date="2020-03" db="EMBL/GenBank/DDBJ databases">
        <title>Two novel Motilibacter sp.</title>
        <authorList>
            <person name="Liu S."/>
        </authorList>
    </citation>
    <scope>NUCLEOTIDE SEQUENCE [LARGE SCALE GENOMIC DNA]</scope>
    <source>
        <strain evidence="2 3">E257</strain>
    </source>
</reference>
<name>A0ABX0GWM4_9ACTN</name>
<gene>
    <name evidence="2" type="ORF">G9H71_10010</name>
</gene>
<proteinExistence type="predicted"/>
<evidence type="ECO:0000259" key="1">
    <source>
        <dbReference type="SMART" id="SM00065"/>
    </source>
</evidence>
<evidence type="ECO:0000313" key="2">
    <source>
        <dbReference type="EMBL" id="NHC14115.1"/>
    </source>
</evidence>
<keyword evidence="3" id="KW-1185">Reference proteome</keyword>
<dbReference type="RefSeq" id="WP_166281322.1">
    <property type="nucleotide sequence ID" value="NZ_JAANNP010000004.1"/>
</dbReference>
<dbReference type="EMBL" id="JAANNP010000004">
    <property type="protein sequence ID" value="NHC14115.1"/>
    <property type="molecule type" value="Genomic_DNA"/>
</dbReference>
<dbReference type="SMART" id="SM00065">
    <property type="entry name" value="GAF"/>
    <property type="match status" value="1"/>
</dbReference>
<dbReference type="Proteomes" id="UP000800981">
    <property type="component" value="Unassembled WGS sequence"/>
</dbReference>
<evidence type="ECO:0000313" key="3">
    <source>
        <dbReference type="Proteomes" id="UP000800981"/>
    </source>
</evidence>
<feature type="domain" description="GAF" evidence="1">
    <location>
        <begin position="28"/>
        <end position="177"/>
    </location>
</feature>
<sequence length="253" mass="26564">MADPTAQSLLADLARLAGVLGPAVRPVDTDRLLATITRSARQLFGARACSIALLTEDDSELVYTTASGEGEDDVTGMRLPSGTGIAGWVVMSGQPVAISDLESDARFARDVAEGTGYVPRAMLAVPVNDGDRVLGVMTLLDRDDGRPGAEQDMALLAVFADQTALTLRTERALGDLGRTLLATLARAAGDGTDLAAAADRAGDEVPPVSADLLELAGLFADLQRMGEAEHRLALRVVREVTAYAARRRPRAGR</sequence>
<protein>
    <submittedName>
        <fullName evidence="2">GAF domain-containing protein</fullName>
    </submittedName>
</protein>
<dbReference type="InterPro" id="IPR003018">
    <property type="entry name" value="GAF"/>
</dbReference>
<dbReference type="Gene3D" id="3.30.450.40">
    <property type="match status" value="1"/>
</dbReference>
<dbReference type="Pfam" id="PF01590">
    <property type="entry name" value="GAF"/>
    <property type="match status" value="1"/>
</dbReference>
<organism evidence="2 3">
    <name type="scientific">Motilibacter deserti</name>
    <dbReference type="NCBI Taxonomy" id="2714956"/>
    <lineage>
        <taxon>Bacteria</taxon>
        <taxon>Bacillati</taxon>
        <taxon>Actinomycetota</taxon>
        <taxon>Actinomycetes</taxon>
        <taxon>Motilibacterales</taxon>
        <taxon>Motilibacteraceae</taxon>
        <taxon>Motilibacter</taxon>
    </lineage>
</organism>
<comment type="caution">
    <text evidence="2">The sequence shown here is derived from an EMBL/GenBank/DDBJ whole genome shotgun (WGS) entry which is preliminary data.</text>
</comment>